<evidence type="ECO:0000313" key="1">
    <source>
        <dbReference type="EMBL" id="NJP92029.1"/>
    </source>
</evidence>
<name>A0ABX1B8E8_9ACTN</name>
<evidence type="ECO:0000313" key="2">
    <source>
        <dbReference type="Proteomes" id="UP000696294"/>
    </source>
</evidence>
<protein>
    <submittedName>
        <fullName evidence="1">Uncharacterized protein</fullName>
    </submittedName>
</protein>
<accession>A0ABX1B8E8</accession>
<keyword evidence="2" id="KW-1185">Reference proteome</keyword>
<reference evidence="1 2" key="1">
    <citation type="submission" date="2020-03" db="EMBL/GenBank/DDBJ databases">
        <title>WGS of actinomycetes isolated from Thailand.</title>
        <authorList>
            <person name="Thawai C."/>
        </authorList>
    </citation>
    <scope>NUCLEOTIDE SEQUENCE [LARGE SCALE GENOMIC DNA]</scope>
    <source>
        <strain evidence="1 2">FMUSA5-5</strain>
    </source>
</reference>
<gene>
    <name evidence="1" type="ORF">HCN51_21625</name>
</gene>
<comment type="caution">
    <text evidence="1">The sequence shown here is derived from an EMBL/GenBank/DDBJ whole genome shotgun (WGS) entry which is preliminary data.</text>
</comment>
<dbReference type="Proteomes" id="UP000696294">
    <property type="component" value="Unassembled WGS sequence"/>
</dbReference>
<dbReference type="RefSeq" id="WP_168011313.1">
    <property type="nucleotide sequence ID" value="NZ_JAATEP010000014.1"/>
</dbReference>
<organism evidence="1 2">
    <name type="scientific">Nonomuraea composti</name>
    <dbReference type="NCBI Taxonomy" id="2720023"/>
    <lineage>
        <taxon>Bacteria</taxon>
        <taxon>Bacillati</taxon>
        <taxon>Actinomycetota</taxon>
        <taxon>Actinomycetes</taxon>
        <taxon>Streptosporangiales</taxon>
        <taxon>Streptosporangiaceae</taxon>
        <taxon>Nonomuraea</taxon>
    </lineage>
</organism>
<dbReference type="EMBL" id="JAATEP010000014">
    <property type="protein sequence ID" value="NJP92029.1"/>
    <property type="molecule type" value="Genomic_DNA"/>
</dbReference>
<sequence>MQLKKAPDRIAGHLAAGVLGDSNVVLVPDPPAALLQTSEEIEVLIAPNPPTKNMLIERHEIAQRVTYALRGRANPVVAAFQLVERSRYASQMYSFDPVEVGRVLEENGGCFWKALVRVGAVPPKIRKVSEKFLREANEKERIQRRPKMSDFVYDSYSELVPDICQWLCWCSKHSH</sequence>
<proteinExistence type="predicted"/>